<evidence type="ECO:0000256" key="2">
    <source>
        <dbReference type="SAM" id="Phobius"/>
    </source>
</evidence>
<dbReference type="EMBL" id="PNHK01000002">
    <property type="protein sequence ID" value="PMD05598.1"/>
    <property type="molecule type" value="Genomic_DNA"/>
</dbReference>
<dbReference type="RefSeq" id="WP_102238619.1">
    <property type="nucleotide sequence ID" value="NZ_PNHK01000002.1"/>
</dbReference>
<dbReference type="InterPro" id="IPR058407">
    <property type="entry name" value="DUF8094"/>
</dbReference>
<reference evidence="4 5" key="1">
    <citation type="submission" date="2017-09" db="EMBL/GenBank/DDBJ databases">
        <title>Bacterial strain isolated from the female urinary microbiota.</title>
        <authorList>
            <person name="Thomas-White K."/>
            <person name="Kumar N."/>
            <person name="Forster S."/>
            <person name="Putonti C."/>
            <person name="Lawley T."/>
            <person name="Wolfe A.J."/>
        </authorList>
    </citation>
    <scope>NUCLEOTIDE SEQUENCE [LARGE SCALE GENOMIC DNA]</scope>
    <source>
        <strain evidence="4 5">UMB1301</strain>
    </source>
</reference>
<accession>A0A2N6VNJ1</accession>
<dbReference type="AlphaFoldDB" id="A0A2N6VNJ1"/>
<proteinExistence type="predicted"/>
<organism evidence="4 5">
    <name type="scientific">Brevibacterium paucivorans</name>
    <dbReference type="NCBI Taxonomy" id="170994"/>
    <lineage>
        <taxon>Bacteria</taxon>
        <taxon>Bacillati</taxon>
        <taxon>Actinomycetota</taxon>
        <taxon>Actinomycetes</taxon>
        <taxon>Micrococcales</taxon>
        <taxon>Brevibacteriaceae</taxon>
        <taxon>Brevibacterium</taxon>
    </lineage>
</organism>
<comment type="caution">
    <text evidence="4">The sequence shown here is derived from an EMBL/GenBank/DDBJ whole genome shotgun (WGS) entry which is preliminary data.</text>
</comment>
<evidence type="ECO:0000313" key="5">
    <source>
        <dbReference type="Proteomes" id="UP000235598"/>
    </source>
</evidence>
<evidence type="ECO:0000313" key="4">
    <source>
        <dbReference type="EMBL" id="PMD05598.1"/>
    </source>
</evidence>
<feature type="region of interest" description="Disordered" evidence="1">
    <location>
        <begin position="541"/>
        <end position="573"/>
    </location>
</feature>
<dbReference type="OrthoDB" id="3265533at2"/>
<feature type="transmembrane region" description="Helical" evidence="2">
    <location>
        <begin position="170"/>
        <end position="192"/>
    </location>
</feature>
<keyword evidence="2" id="KW-0472">Membrane</keyword>
<feature type="region of interest" description="Disordered" evidence="1">
    <location>
        <begin position="231"/>
        <end position="252"/>
    </location>
</feature>
<keyword evidence="2" id="KW-1133">Transmembrane helix</keyword>
<protein>
    <recommendedName>
        <fullName evidence="3">DUF8094 domain-containing protein</fullName>
    </recommendedName>
</protein>
<evidence type="ECO:0000256" key="1">
    <source>
        <dbReference type="SAM" id="MobiDB-lite"/>
    </source>
</evidence>
<dbReference type="Pfam" id="PF26366">
    <property type="entry name" value="DUF8094"/>
    <property type="match status" value="1"/>
</dbReference>
<name>A0A2N6VNJ1_9MICO</name>
<feature type="transmembrane region" description="Helical" evidence="2">
    <location>
        <begin position="213"/>
        <end position="230"/>
    </location>
</feature>
<dbReference type="Proteomes" id="UP000235598">
    <property type="component" value="Unassembled WGS sequence"/>
</dbReference>
<sequence>MRYALAGVLIVVGLITGLIGVAQKTIWAPDDQIVAQADLGDPGSVVVIEPGVLNLYDGAADLKVEHDGPISIARASKENVDAWVDSAAHTKVTGVKSETELRTEKVDGDEETPAVNDADLFTSVESGDSELSMHWEEDPGRTAFVVSSDGKTQVDGKLSISWPNPASTPWAIPLMVIGAILIILGIVLAFLANRTARREKERRKKRAERRRKLAQMGTAFVIVPGLALAGCSGPELPEPEPEEAPESPGGVISDDQLNSILERISSTVSGADEKNDTKALEERATGPFLEQRKAAYDIKKKDKDFKLPPALATQSVKVNFTSATDTWPRVTSAVTFDEKTNQTQVLVLSQESPRDNYKVWAQAVMLGGSEFPSVNDSRQGSELLPPDADGLVMTPTDAVNTYIDILKNGGKAKNVKSFEDDPFRKQTADGQRKAAEALKDGNAEVKFEYSRGDELVAQRAADGSAMVVGSAVQKVTYSPEKVDDRKGQLSIDKPQSEIVGKKETDQNLTTEYRQVYAFIVPKGEGKARLIGLTSVLSGAKIEEGNDSNDEGNNDGGDNGGDGNDEGNNSDNEE</sequence>
<feature type="domain" description="DUF8094" evidence="3">
    <location>
        <begin position="250"/>
        <end position="534"/>
    </location>
</feature>
<gene>
    <name evidence="4" type="ORF">CJ199_06210</name>
</gene>
<evidence type="ECO:0000259" key="3">
    <source>
        <dbReference type="Pfam" id="PF26366"/>
    </source>
</evidence>
<keyword evidence="2" id="KW-0812">Transmembrane</keyword>